<keyword evidence="2" id="KW-1185">Reference proteome</keyword>
<reference evidence="1 2" key="1">
    <citation type="journal article" date="2019" name="Sci. Rep.">
        <title>Orb-weaving spider Araneus ventricosus genome elucidates the spidroin gene catalogue.</title>
        <authorList>
            <person name="Kono N."/>
            <person name="Nakamura H."/>
            <person name="Ohtoshi R."/>
            <person name="Moran D.A.P."/>
            <person name="Shinohara A."/>
            <person name="Yoshida Y."/>
            <person name="Fujiwara M."/>
            <person name="Mori M."/>
            <person name="Tomita M."/>
            <person name="Arakawa K."/>
        </authorList>
    </citation>
    <scope>NUCLEOTIDE SEQUENCE [LARGE SCALE GENOMIC DNA]</scope>
</reference>
<evidence type="ECO:0000313" key="2">
    <source>
        <dbReference type="Proteomes" id="UP000499080"/>
    </source>
</evidence>
<sequence length="186" mass="20691">MKFRRPEDWIGMLGGAPGLAKVDTADFWKLDHLMFQSVMAPGKCQRISRRSDRERESALRLFFNLSFLPAAAGKKKGPPARKRVSSLLDGPCVSFSGNPQLYLKFKSPSPQSMNYRRTIQAEGSESAALAGTRPGHLRKKSDSLPTTFMLLAGCNEMGFHAWVSDPAREKNSRRTLPIPPRATTLQ</sequence>
<gene>
    <name evidence="1" type="ORF">AVEN_55694_1</name>
</gene>
<dbReference type="EMBL" id="BGPR01039383">
    <property type="protein sequence ID" value="GBO15334.1"/>
    <property type="molecule type" value="Genomic_DNA"/>
</dbReference>
<accession>A0A4Y2UT95</accession>
<organism evidence="1 2">
    <name type="scientific">Araneus ventricosus</name>
    <name type="common">Orbweaver spider</name>
    <name type="synonym">Epeira ventricosa</name>
    <dbReference type="NCBI Taxonomy" id="182803"/>
    <lineage>
        <taxon>Eukaryota</taxon>
        <taxon>Metazoa</taxon>
        <taxon>Ecdysozoa</taxon>
        <taxon>Arthropoda</taxon>
        <taxon>Chelicerata</taxon>
        <taxon>Arachnida</taxon>
        <taxon>Araneae</taxon>
        <taxon>Araneomorphae</taxon>
        <taxon>Entelegynae</taxon>
        <taxon>Araneoidea</taxon>
        <taxon>Araneidae</taxon>
        <taxon>Araneus</taxon>
    </lineage>
</organism>
<comment type="caution">
    <text evidence="1">The sequence shown here is derived from an EMBL/GenBank/DDBJ whole genome shotgun (WGS) entry which is preliminary data.</text>
</comment>
<protein>
    <submittedName>
        <fullName evidence="1">Uncharacterized protein</fullName>
    </submittedName>
</protein>
<name>A0A4Y2UT95_ARAVE</name>
<dbReference type="AlphaFoldDB" id="A0A4Y2UT95"/>
<evidence type="ECO:0000313" key="1">
    <source>
        <dbReference type="EMBL" id="GBO15334.1"/>
    </source>
</evidence>
<proteinExistence type="predicted"/>
<dbReference type="Proteomes" id="UP000499080">
    <property type="component" value="Unassembled WGS sequence"/>
</dbReference>